<dbReference type="GO" id="GO:0042626">
    <property type="term" value="F:ATPase-coupled transmembrane transporter activity"/>
    <property type="evidence" value="ECO:0007669"/>
    <property type="project" value="TreeGrafter"/>
</dbReference>
<dbReference type="GO" id="GO:0006635">
    <property type="term" value="P:fatty acid beta-oxidation"/>
    <property type="evidence" value="ECO:0007669"/>
    <property type="project" value="TreeGrafter"/>
</dbReference>
<dbReference type="PANTHER" id="PTHR11384:SF59">
    <property type="entry name" value="LYSOSOMAL COBALAMIN TRANSPORTER ABCD4"/>
    <property type="match status" value="1"/>
</dbReference>
<dbReference type="OrthoDB" id="422637at2759"/>
<evidence type="ECO:0000256" key="3">
    <source>
        <dbReference type="ARBA" id="ARBA00022692"/>
    </source>
</evidence>
<evidence type="ECO:0000259" key="6">
    <source>
        <dbReference type="Pfam" id="PF00005"/>
    </source>
</evidence>
<keyword evidence="8" id="KW-1185">Reference proteome</keyword>
<gene>
    <name evidence="7" type="ORF">H4R26_006219</name>
</gene>
<dbReference type="EMBL" id="JANBQF010001840">
    <property type="protein sequence ID" value="KAJ1996097.1"/>
    <property type="molecule type" value="Genomic_DNA"/>
</dbReference>
<keyword evidence="5" id="KW-0472">Membrane</keyword>
<keyword evidence="2" id="KW-0813">Transport</keyword>
<dbReference type="Gene3D" id="3.40.50.300">
    <property type="entry name" value="P-loop containing nucleotide triphosphate hydrolases"/>
    <property type="match status" value="1"/>
</dbReference>
<feature type="non-terminal residue" evidence="7">
    <location>
        <position position="1"/>
    </location>
</feature>
<organism evidence="7 8">
    <name type="scientific">Coemansia thaxteri</name>
    <dbReference type="NCBI Taxonomy" id="2663907"/>
    <lineage>
        <taxon>Eukaryota</taxon>
        <taxon>Fungi</taxon>
        <taxon>Fungi incertae sedis</taxon>
        <taxon>Zoopagomycota</taxon>
        <taxon>Kickxellomycotina</taxon>
        <taxon>Kickxellomycetes</taxon>
        <taxon>Kickxellales</taxon>
        <taxon>Kickxellaceae</taxon>
        <taxon>Coemansia</taxon>
    </lineage>
</organism>
<dbReference type="PANTHER" id="PTHR11384">
    <property type="entry name" value="ATP-BINDING CASSETTE, SUB-FAMILY D MEMBER"/>
    <property type="match status" value="1"/>
</dbReference>
<dbReference type="AlphaFoldDB" id="A0A9W8ECB2"/>
<evidence type="ECO:0000256" key="1">
    <source>
        <dbReference type="ARBA" id="ARBA00008575"/>
    </source>
</evidence>
<dbReference type="InterPro" id="IPR050835">
    <property type="entry name" value="ABC_transporter_sub-D"/>
</dbReference>
<dbReference type="InterPro" id="IPR003439">
    <property type="entry name" value="ABC_transporter-like_ATP-bd"/>
</dbReference>
<dbReference type="Proteomes" id="UP001150907">
    <property type="component" value="Unassembled WGS sequence"/>
</dbReference>
<evidence type="ECO:0000256" key="5">
    <source>
        <dbReference type="ARBA" id="ARBA00023136"/>
    </source>
</evidence>
<keyword evidence="3" id="KW-0812">Transmembrane</keyword>
<comment type="caution">
    <text evidence="7">The sequence shown here is derived from an EMBL/GenBank/DDBJ whole genome shotgun (WGS) entry which is preliminary data.</text>
</comment>
<proteinExistence type="inferred from homology"/>
<dbReference type="SUPFAM" id="SSF52540">
    <property type="entry name" value="P-loop containing nucleoside triphosphate hydrolases"/>
    <property type="match status" value="1"/>
</dbReference>
<dbReference type="GO" id="GO:0005778">
    <property type="term" value="C:peroxisomal membrane"/>
    <property type="evidence" value="ECO:0007669"/>
    <property type="project" value="TreeGrafter"/>
</dbReference>
<evidence type="ECO:0000313" key="8">
    <source>
        <dbReference type="Proteomes" id="UP001150907"/>
    </source>
</evidence>
<dbReference type="InterPro" id="IPR027417">
    <property type="entry name" value="P-loop_NTPase"/>
</dbReference>
<evidence type="ECO:0000256" key="4">
    <source>
        <dbReference type="ARBA" id="ARBA00022989"/>
    </source>
</evidence>
<dbReference type="Pfam" id="PF00005">
    <property type="entry name" value="ABC_tran"/>
    <property type="match status" value="1"/>
</dbReference>
<accession>A0A9W8ECB2</accession>
<feature type="domain" description="ABC transporter" evidence="6">
    <location>
        <begin position="65"/>
        <end position="102"/>
    </location>
</feature>
<dbReference type="GO" id="GO:0015910">
    <property type="term" value="P:long-chain fatty acid import into peroxisome"/>
    <property type="evidence" value="ECO:0007669"/>
    <property type="project" value="TreeGrafter"/>
</dbReference>
<evidence type="ECO:0000256" key="2">
    <source>
        <dbReference type="ARBA" id="ARBA00022448"/>
    </source>
</evidence>
<dbReference type="GO" id="GO:0007031">
    <property type="term" value="P:peroxisome organization"/>
    <property type="evidence" value="ECO:0007669"/>
    <property type="project" value="TreeGrafter"/>
</dbReference>
<dbReference type="GO" id="GO:0016887">
    <property type="term" value="F:ATP hydrolysis activity"/>
    <property type="evidence" value="ECO:0007669"/>
    <property type="project" value="InterPro"/>
</dbReference>
<dbReference type="GO" id="GO:0005324">
    <property type="term" value="F:long-chain fatty acid transmembrane transporter activity"/>
    <property type="evidence" value="ECO:0007669"/>
    <property type="project" value="TreeGrafter"/>
</dbReference>
<name>A0A9W8ECB2_9FUNG</name>
<dbReference type="GO" id="GO:0005524">
    <property type="term" value="F:ATP binding"/>
    <property type="evidence" value="ECO:0007669"/>
    <property type="project" value="InterPro"/>
</dbReference>
<dbReference type="GO" id="GO:0042760">
    <property type="term" value="P:very long-chain fatty acid catabolic process"/>
    <property type="evidence" value="ECO:0007669"/>
    <property type="project" value="TreeGrafter"/>
</dbReference>
<reference evidence="7" key="1">
    <citation type="submission" date="2022-07" db="EMBL/GenBank/DDBJ databases">
        <title>Phylogenomic reconstructions and comparative analyses of Kickxellomycotina fungi.</title>
        <authorList>
            <person name="Reynolds N.K."/>
            <person name="Stajich J.E."/>
            <person name="Barry K."/>
            <person name="Grigoriev I.V."/>
            <person name="Crous P."/>
            <person name="Smith M.E."/>
        </authorList>
    </citation>
    <scope>NUCLEOTIDE SEQUENCE</scope>
    <source>
        <strain evidence="7">IMI 214461</strain>
    </source>
</reference>
<evidence type="ECO:0000313" key="7">
    <source>
        <dbReference type="EMBL" id="KAJ1996097.1"/>
    </source>
</evidence>
<sequence>TAYVVAGSLREQLSYPGLWGTAVRVCDDAELARLLAAVGLASLVGRIAAASASASADHSAYDRPFPLQFWLQVLSPGEQQKISIARVLFWKPRFAVLDECTSALDPAAEAAVYQALLDARVTLVSVSHHESLRRYHAQCLDLGPLGSYTLTDI</sequence>
<protein>
    <recommendedName>
        <fullName evidence="6">ABC transporter domain-containing protein</fullName>
    </recommendedName>
</protein>
<comment type="similarity">
    <text evidence="1">Belongs to the ABC transporter superfamily. ABCD family. Peroxisomal fatty acyl CoA transporter (TC 3.A.1.203) subfamily.</text>
</comment>
<keyword evidence="4" id="KW-1133">Transmembrane helix</keyword>